<dbReference type="PROSITE" id="PS00395">
    <property type="entry name" value="ALANINE_RACEMASE"/>
    <property type="match status" value="1"/>
</dbReference>
<dbReference type="EMBL" id="SNXO01000009">
    <property type="protein sequence ID" value="TDP57938.1"/>
    <property type="molecule type" value="Genomic_DNA"/>
</dbReference>
<dbReference type="GO" id="GO:0005829">
    <property type="term" value="C:cytosol"/>
    <property type="evidence" value="ECO:0007669"/>
    <property type="project" value="TreeGrafter"/>
</dbReference>
<dbReference type="PANTHER" id="PTHR30511">
    <property type="entry name" value="ALANINE RACEMASE"/>
    <property type="match status" value="1"/>
</dbReference>
<dbReference type="InterPro" id="IPR029066">
    <property type="entry name" value="PLP-binding_barrel"/>
</dbReference>
<proteinExistence type="inferred from homology"/>
<dbReference type="Gene3D" id="2.40.37.10">
    <property type="entry name" value="Lyase, Ornithine Decarboxylase, Chain A, domain 1"/>
    <property type="match status" value="1"/>
</dbReference>
<dbReference type="SUPFAM" id="SSF50621">
    <property type="entry name" value="Alanine racemase C-terminal domain-like"/>
    <property type="match status" value="1"/>
</dbReference>
<protein>
    <recommendedName>
        <fullName evidence="4">Alanine racemase</fullName>
        <ecNumber evidence="4">5.1.1.1</ecNumber>
    </recommendedName>
</protein>
<evidence type="ECO:0000313" key="9">
    <source>
        <dbReference type="Proteomes" id="UP000295500"/>
    </source>
</evidence>
<dbReference type="RefSeq" id="WP_133528097.1">
    <property type="nucleotide sequence ID" value="NZ_SNXO01000009.1"/>
</dbReference>
<evidence type="ECO:0000256" key="6">
    <source>
        <dbReference type="PIRSR" id="PIRSR600821-52"/>
    </source>
</evidence>
<dbReference type="InterPro" id="IPR000821">
    <property type="entry name" value="Ala_racemase"/>
</dbReference>
<evidence type="ECO:0000256" key="3">
    <source>
        <dbReference type="ARBA" id="ARBA00023235"/>
    </source>
</evidence>
<organism evidence="8 9">
    <name type="scientific">Aminicella lysinilytica</name>
    <dbReference type="NCBI Taxonomy" id="433323"/>
    <lineage>
        <taxon>Bacteria</taxon>
        <taxon>Bacillati</taxon>
        <taxon>Bacillota</taxon>
        <taxon>Clostridia</taxon>
        <taxon>Peptostreptococcales</taxon>
        <taxon>Anaerovoracaceae</taxon>
        <taxon>Aminicella</taxon>
    </lineage>
</organism>
<dbReference type="SMART" id="SM01005">
    <property type="entry name" value="Ala_racemase_C"/>
    <property type="match status" value="1"/>
</dbReference>
<feature type="modified residue" description="N6-(pyridoxal phosphate)lysine" evidence="4 5">
    <location>
        <position position="44"/>
    </location>
</feature>
<dbReference type="HAMAP" id="MF_01201">
    <property type="entry name" value="Ala_racemase"/>
    <property type="match status" value="1"/>
</dbReference>
<dbReference type="FunFam" id="3.20.20.10:FF:000002">
    <property type="entry name" value="Alanine racemase"/>
    <property type="match status" value="1"/>
</dbReference>
<comment type="similarity">
    <text evidence="4">Belongs to the alanine racemase family.</text>
</comment>
<reference evidence="8 9" key="1">
    <citation type="submission" date="2019-03" db="EMBL/GenBank/DDBJ databases">
        <title>Genomic Encyclopedia of Type Strains, Phase IV (KMG-IV): sequencing the most valuable type-strain genomes for metagenomic binning, comparative biology and taxonomic classification.</title>
        <authorList>
            <person name="Goeker M."/>
        </authorList>
    </citation>
    <scope>NUCLEOTIDE SEQUENCE [LARGE SCALE GENOMIC DNA]</scope>
    <source>
        <strain evidence="8 9">DSM 28287</strain>
    </source>
</reference>
<evidence type="ECO:0000256" key="4">
    <source>
        <dbReference type="HAMAP-Rule" id="MF_01201"/>
    </source>
</evidence>
<keyword evidence="2 4" id="KW-0663">Pyridoxal phosphate</keyword>
<dbReference type="PANTHER" id="PTHR30511:SF0">
    <property type="entry name" value="ALANINE RACEMASE, CATABOLIC-RELATED"/>
    <property type="match status" value="1"/>
</dbReference>
<keyword evidence="3 4" id="KW-0413">Isomerase</keyword>
<comment type="function">
    <text evidence="4">Catalyzes the interconversion of L-alanine and D-alanine. May also act on other amino acids.</text>
</comment>
<comment type="pathway">
    <text evidence="4">Amino-acid biosynthesis; D-alanine biosynthesis; D-alanine from L-alanine: step 1/1.</text>
</comment>
<dbReference type="NCBIfam" id="TIGR00492">
    <property type="entry name" value="alr"/>
    <property type="match status" value="1"/>
</dbReference>
<sequence>MTDKKDDQILRDTIVKVDLGKLKHNMKLIEDMVGPTTAVMAVVKANGYGLGAVGIAPALMESGASYLAVATLSEAVELRQNYPGYPLFILGHTPDRLLPVVVEQNITQTIFSMEQAKIMDDAYAKSGKTAKVHIKVDTGFHRLGKMPSPEYAEEICQICALEHLDVEGIFTHLALVNDEEDEKQYDLFMNFVEKLESMGCSFKYKHMADSIACVDFPKYRLDMIRPGALIYGMRGFHKGFLPVEQAISFSTRISQLHQVKAGEGVSYDYMWKAPKDSVIATLPFGYADGYPRNLRDKGYVIIRGEKAPLVGVLCMDQCMADVTDIPGVSEGDEAVIYGDGSDGSMTIEEASKLAGTNKNDVIARIPARPPRVYTE</sequence>
<comment type="catalytic activity">
    <reaction evidence="4">
        <text>L-alanine = D-alanine</text>
        <dbReference type="Rhea" id="RHEA:20249"/>
        <dbReference type="ChEBI" id="CHEBI:57416"/>
        <dbReference type="ChEBI" id="CHEBI:57972"/>
        <dbReference type="EC" id="5.1.1.1"/>
    </reaction>
</comment>
<dbReference type="SUPFAM" id="SSF51419">
    <property type="entry name" value="PLP-binding barrel"/>
    <property type="match status" value="1"/>
</dbReference>
<gene>
    <name evidence="8" type="ORF">EV211_10948</name>
</gene>
<accession>A0A4R6Q677</accession>
<feature type="domain" description="Alanine racemase C-terminal" evidence="7">
    <location>
        <begin position="246"/>
        <end position="374"/>
    </location>
</feature>
<dbReference type="GO" id="GO:0030170">
    <property type="term" value="F:pyridoxal phosphate binding"/>
    <property type="evidence" value="ECO:0007669"/>
    <property type="project" value="UniProtKB-UniRule"/>
</dbReference>
<comment type="cofactor">
    <cofactor evidence="1 4 5">
        <name>pyridoxal 5'-phosphate</name>
        <dbReference type="ChEBI" id="CHEBI:597326"/>
    </cofactor>
</comment>
<evidence type="ECO:0000256" key="2">
    <source>
        <dbReference type="ARBA" id="ARBA00022898"/>
    </source>
</evidence>
<feature type="active site" description="Proton acceptor; specific for D-alanine" evidence="4">
    <location>
        <position position="44"/>
    </location>
</feature>
<dbReference type="InterPro" id="IPR009006">
    <property type="entry name" value="Ala_racemase/Decarboxylase_C"/>
</dbReference>
<comment type="caution">
    <text evidence="8">The sequence shown here is derived from an EMBL/GenBank/DDBJ whole genome shotgun (WGS) entry which is preliminary data.</text>
</comment>
<dbReference type="Proteomes" id="UP000295500">
    <property type="component" value="Unassembled WGS sequence"/>
</dbReference>
<feature type="binding site" evidence="4 6">
    <location>
        <position position="315"/>
    </location>
    <ligand>
        <name>substrate</name>
    </ligand>
</feature>
<dbReference type="OrthoDB" id="9813814at2"/>
<dbReference type="Gene3D" id="3.20.20.10">
    <property type="entry name" value="Alanine racemase"/>
    <property type="match status" value="1"/>
</dbReference>
<keyword evidence="9" id="KW-1185">Reference proteome</keyword>
<dbReference type="GO" id="GO:0009252">
    <property type="term" value="P:peptidoglycan biosynthetic process"/>
    <property type="evidence" value="ECO:0007669"/>
    <property type="project" value="TreeGrafter"/>
</dbReference>
<dbReference type="Pfam" id="PF00842">
    <property type="entry name" value="Ala_racemase_C"/>
    <property type="match status" value="1"/>
</dbReference>
<dbReference type="UniPathway" id="UPA00042">
    <property type="reaction ID" value="UER00497"/>
</dbReference>
<feature type="binding site" evidence="4 6">
    <location>
        <position position="142"/>
    </location>
    <ligand>
        <name>substrate</name>
    </ligand>
</feature>
<evidence type="ECO:0000313" key="8">
    <source>
        <dbReference type="EMBL" id="TDP57938.1"/>
    </source>
</evidence>
<feature type="active site" description="Proton acceptor; specific for L-alanine" evidence="4">
    <location>
        <position position="267"/>
    </location>
</feature>
<evidence type="ECO:0000259" key="7">
    <source>
        <dbReference type="SMART" id="SM01005"/>
    </source>
</evidence>
<dbReference type="AlphaFoldDB" id="A0A4R6Q677"/>
<name>A0A4R6Q677_9FIRM</name>
<dbReference type="InterPro" id="IPR020622">
    <property type="entry name" value="Ala_racemase_pyridoxalP-BS"/>
</dbReference>
<dbReference type="EC" id="5.1.1.1" evidence="4"/>
<dbReference type="GO" id="GO:0008784">
    <property type="term" value="F:alanine racemase activity"/>
    <property type="evidence" value="ECO:0007669"/>
    <property type="project" value="UniProtKB-UniRule"/>
</dbReference>
<dbReference type="InterPro" id="IPR001608">
    <property type="entry name" value="Ala_racemase_N"/>
</dbReference>
<dbReference type="PRINTS" id="PR00992">
    <property type="entry name" value="ALARACEMASE"/>
</dbReference>
<dbReference type="GO" id="GO:0030632">
    <property type="term" value="P:D-alanine biosynthetic process"/>
    <property type="evidence" value="ECO:0007669"/>
    <property type="project" value="UniProtKB-UniRule"/>
</dbReference>
<dbReference type="Pfam" id="PF01168">
    <property type="entry name" value="Ala_racemase_N"/>
    <property type="match status" value="1"/>
</dbReference>
<evidence type="ECO:0000256" key="5">
    <source>
        <dbReference type="PIRSR" id="PIRSR600821-50"/>
    </source>
</evidence>
<dbReference type="CDD" id="cd00430">
    <property type="entry name" value="PLPDE_III_AR"/>
    <property type="match status" value="1"/>
</dbReference>
<evidence type="ECO:0000256" key="1">
    <source>
        <dbReference type="ARBA" id="ARBA00001933"/>
    </source>
</evidence>
<dbReference type="InterPro" id="IPR011079">
    <property type="entry name" value="Ala_racemase_C"/>
</dbReference>